<dbReference type="InterPro" id="IPR058348">
    <property type="entry name" value="DUF8035"/>
</dbReference>
<feature type="domain" description="DUF8035" evidence="2">
    <location>
        <begin position="456"/>
        <end position="510"/>
    </location>
</feature>
<proteinExistence type="predicted"/>
<organism evidence="3 4">
    <name type="scientific">Hymenoscyphus albidus</name>
    <dbReference type="NCBI Taxonomy" id="595503"/>
    <lineage>
        <taxon>Eukaryota</taxon>
        <taxon>Fungi</taxon>
        <taxon>Dikarya</taxon>
        <taxon>Ascomycota</taxon>
        <taxon>Pezizomycotina</taxon>
        <taxon>Leotiomycetes</taxon>
        <taxon>Helotiales</taxon>
        <taxon>Helotiaceae</taxon>
        <taxon>Hymenoscyphus</taxon>
    </lineage>
</organism>
<feature type="compositionally biased region" description="Polar residues" evidence="1">
    <location>
        <begin position="430"/>
        <end position="442"/>
    </location>
</feature>
<feature type="region of interest" description="Disordered" evidence="1">
    <location>
        <begin position="410"/>
        <end position="452"/>
    </location>
</feature>
<evidence type="ECO:0000313" key="3">
    <source>
        <dbReference type="EMBL" id="CAG8973889.1"/>
    </source>
</evidence>
<feature type="compositionally biased region" description="Basic and acidic residues" evidence="1">
    <location>
        <begin position="620"/>
        <end position="641"/>
    </location>
</feature>
<name>A0A9N9Q3K5_9HELO</name>
<accession>A0A9N9Q3K5</accession>
<feature type="compositionally biased region" description="Low complexity" evidence="1">
    <location>
        <begin position="410"/>
        <end position="420"/>
    </location>
</feature>
<reference evidence="3" key="1">
    <citation type="submission" date="2021-07" db="EMBL/GenBank/DDBJ databases">
        <authorList>
            <person name="Durling M."/>
        </authorList>
    </citation>
    <scope>NUCLEOTIDE SEQUENCE</scope>
</reference>
<evidence type="ECO:0000256" key="1">
    <source>
        <dbReference type="SAM" id="MobiDB-lite"/>
    </source>
</evidence>
<protein>
    <recommendedName>
        <fullName evidence="2">DUF8035 domain-containing protein</fullName>
    </recommendedName>
</protein>
<keyword evidence="4" id="KW-1185">Reference proteome</keyword>
<feature type="compositionally biased region" description="Basic residues" evidence="1">
    <location>
        <begin position="642"/>
        <end position="653"/>
    </location>
</feature>
<dbReference type="Pfam" id="PF26118">
    <property type="entry name" value="DUF8035"/>
    <property type="match status" value="1"/>
</dbReference>
<feature type="region of interest" description="Disordered" evidence="1">
    <location>
        <begin position="304"/>
        <end position="369"/>
    </location>
</feature>
<dbReference type="PANTHER" id="PTHR42081:SF2">
    <property type="entry name" value="NIPPED-B-LIKE PROTEIN B"/>
    <property type="match status" value="1"/>
</dbReference>
<dbReference type="AlphaFoldDB" id="A0A9N9Q3K5"/>
<feature type="compositionally biased region" description="Low complexity" evidence="1">
    <location>
        <begin position="610"/>
        <end position="619"/>
    </location>
</feature>
<dbReference type="EMBL" id="CAJVRM010000083">
    <property type="protein sequence ID" value="CAG8973889.1"/>
    <property type="molecule type" value="Genomic_DNA"/>
</dbReference>
<dbReference type="OrthoDB" id="7464126at2759"/>
<feature type="region of interest" description="Disordered" evidence="1">
    <location>
        <begin position="513"/>
        <end position="677"/>
    </location>
</feature>
<feature type="compositionally biased region" description="Basic and acidic residues" evidence="1">
    <location>
        <begin position="524"/>
        <end position="533"/>
    </location>
</feature>
<sequence>MSSGVSPAADIIIVATFCKNLYRKCRDASGEYGEISREVKNLFTVLRHLKYEVNAPESPLNRDQSLWGRQLAPIVTDCQSTLQQLDDLLQKYGRLHSDFNNPSSPRKVMWDKIRFGSNEMDQLGTIRVKLISHKTNLTLFLDTIQLRESGKMATILDDHGAQLDMILDKVDLIASRMTRKSGGSVMSTYSDDDKEVWKDFRRELVGEGFSSSVLQQHKEVLRAYIREIDQNGLLDEIHPPSPNTGINPQQWLKSVDVPFSPSSNRTLDSTKNLRNDESAKQMMIQDENMKFPTTMKLERPKPESFDQRLAPMPQGEPMRISDAGYRPRSPIPILKVPNNKMVRHVDDSEDDSETDKLSKSSKVPSQGSLIRTGDLVEMNQALHVTSVLLPSSFESHMSLSGNNLQRSIEYSSRENSSSQSLHNGSLVRRGSNTSTSNGQTVFQLAPDSQGKQIPSDALWTKISRRLVSPEVLEQDRRRYEARPEFVAILGILSREEIQSYAVRSEAIRAARRRPIFQYPPSTEKSQRRMRETPSSDEDDSSDSDVPQNRQQRRNEPRKYTSSVAGSDTTPRSGYPNPYGVHAPPSPSSSPIISKSQHMRIPRSPHRNTDPSDSSASSSPAREKRDSNYRHSRKEEERDRHHSSSRSGRSKRDHRTNSSTRSSDTNSQRNKDSGRRRWRDNLAAAGIGGAAASLLGVLSEAAEGL</sequence>
<dbReference type="Proteomes" id="UP000701801">
    <property type="component" value="Unassembled WGS sequence"/>
</dbReference>
<gene>
    <name evidence="3" type="ORF">HYALB_00003667</name>
</gene>
<comment type="caution">
    <text evidence="3">The sequence shown here is derived from an EMBL/GenBank/DDBJ whole genome shotgun (WGS) entry which is preliminary data.</text>
</comment>
<evidence type="ECO:0000259" key="2">
    <source>
        <dbReference type="Pfam" id="PF26118"/>
    </source>
</evidence>
<feature type="compositionally biased region" description="Low complexity" evidence="1">
    <location>
        <begin position="656"/>
        <end position="667"/>
    </location>
</feature>
<feature type="compositionally biased region" description="Polar residues" evidence="1">
    <location>
        <begin position="360"/>
        <end position="369"/>
    </location>
</feature>
<evidence type="ECO:0000313" key="4">
    <source>
        <dbReference type="Proteomes" id="UP000701801"/>
    </source>
</evidence>
<feature type="compositionally biased region" description="Basic residues" evidence="1">
    <location>
        <begin position="596"/>
        <end position="605"/>
    </location>
</feature>
<dbReference type="PANTHER" id="PTHR42081">
    <property type="entry name" value="ZINC FINGER PROTEIN DHHC DOMAIN CONTAINING PROTEIN"/>
    <property type="match status" value="1"/>
</dbReference>
<feature type="compositionally biased region" description="Polar residues" evidence="1">
    <location>
        <begin position="559"/>
        <end position="571"/>
    </location>
</feature>